<evidence type="ECO:0000313" key="2">
    <source>
        <dbReference type="EMBL" id="MCI2283849.1"/>
    </source>
</evidence>
<protein>
    <submittedName>
        <fullName evidence="2">Uncharacterized protein</fullName>
    </submittedName>
</protein>
<evidence type="ECO:0000256" key="1">
    <source>
        <dbReference type="SAM" id="Phobius"/>
    </source>
</evidence>
<sequence length="167" mass="18372">MKTVLSTIFVIFMAGFIAAKFFFSSILALFGYTALPIESLAKLTHSQKVVQKMQKRHKSKSANVSKRFIKRSGKKVAITAASAATIGTVAVIGTLTYLEVSQYCDEQRELSEDANLLFDTNTTFDMKACLVQGKQDSAQFANEAWQGVKDSSSVVLDDVLKSIEKSR</sequence>
<feature type="transmembrane region" description="Helical" evidence="1">
    <location>
        <begin position="6"/>
        <end position="32"/>
    </location>
</feature>
<accession>A0ABS9X0V5</accession>
<name>A0ABS9X0V5_9GAMM</name>
<dbReference type="Proteomes" id="UP001139646">
    <property type="component" value="Unassembled WGS sequence"/>
</dbReference>
<evidence type="ECO:0000313" key="3">
    <source>
        <dbReference type="Proteomes" id="UP001139646"/>
    </source>
</evidence>
<proteinExistence type="predicted"/>
<organism evidence="2 3">
    <name type="scientific">Colwellia maritima</name>
    <dbReference type="NCBI Taxonomy" id="2912588"/>
    <lineage>
        <taxon>Bacteria</taxon>
        <taxon>Pseudomonadati</taxon>
        <taxon>Pseudomonadota</taxon>
        <taxon>Gammaproteobacteria</taxon>
        <taxon>Alteromonadales</taxon>
        <taxon>Colwelliaceae</taxon>
        <taxon>Colwellia</taxon>
    </lineage>
</organism>
<keyword evidence="1" id="KW-0472">Membrane</keyword>
<feature type="transmembrane region" description="Helical" evidence="1">
    <location>
        <begin position="76"/>
        <end position="98"/>
    </location>
</feature>
<keyword evidence="3" id="KW-1185">Reference proteome</keyword>
<keyword evidence="1" id="KW-0812">Transmembrane</keyword>
<keyword evidence="1" id="KW-1133">Transmembrane helix</keyword>
<dbReference type="RefSeq" id="WP_242286136.1">
    <property type="nucleotide sequence ID" value="NZ_JAKKSL010000002.1"/>
</dbReference>
<reference evidence="2" key="1">
    <citation type="submission" date="2022-01" db="EMBL/GenBank/DDBJ databases">
        <title>Colwellia maritima, isolated from seawater.</title>
        <authorList>
            <person name="Kristyanto S."/>
            <person name="Jung J."/>
            <person name="Jeon C.O."/>
        </authorList>
    </citation>
    <scope>NUCLEOTIDE SEQUENCE</scope>
    <source>
        <strain evidence="2">MSW7</strain>
    </source>
</reference>
<comment type="caution">
    <text evidence="2">The sequence shown here is derived from an EMBL/GenBank/DDBJ whole genome shotgun (WGS) entry which is preliminary data.</text>
</comment>
<gene>
    <name evidence="2" type="ORF">L3081_11130</name>
</gene>
<dbReference type="EMBL" id="JAKKSL010000002">
    <property type="protein sequence ID" value="MCI2283849.1"/>
    <property type="molecule type" value="Genomic_DNA"/>
</dbReference>